<dbReference type="Proteomes" id="UP000242715">
    <property type="component" value="Unassembled WGS sequence"/>
</dbReference>
<feature type="region of interest" description="Disordered" evidence="1">
    <location>
        <begin position="1"/>
        <end position="27"/>
    </location>
</feature>
<accession>A0A2Z6MDC3</accession>
<organism evidence="2 3">
    <name type="scientific">Trifolium subterraneum</name>
    <name type="common">Subterranean clover</name>
    <dbReference type="NCBI Taxonomy" id="3900"/>
    <lineage>
        <taxon>Eukaryota</taxon>
        <taxon>Viridiplantae</taxon>
        <taxon>Streptophyta</taxon>
        <taxon>Embryophyta</taxon>
        <taxon>Tracheophyta</taxon>
        <taxon>Spermatophyta</taxon>
        <taxon>Magnoliopsida</taxon>
        <taxon>eudicotyledons</taxon>
        <taxon>Gunneridae</taxon>
        <taxon>Pentapetalae</taxon>
        <taxon>rosids</taxon>
        <taxon>fabids</taxon>
        <taxon>Fabales</taxon>
        <taxon>Fabaceae</taxon>
        <taxon>Papilionoideae</taxon>
        <taxon>50 kb inversion clade</taxon>
        <taxon>NPAAA clade</taxon>
        <taxon>Hologalegina</taxon>
        <taxon>IRL clade</taxon>
        <taxon>Trifolieae</taxon>
        <taxon>Trifolium</taxon>
    </lineage>
</organism>
<name>A0A2Z6MDC3_TRISU</name>
<protein>
    <submittedName>
        <fullName evidence="2">Uncharacterized protein</fullName>
    </submittedName>
</protein>
<keyword evidence="3" id="KW-1185">Reference proteome</keyword>
<gene>
    <name evidence="2" type="ORF">TSUD_223870</name>
</gene>
<dbReference type="AlphaFoldDB" id="A0A2Z6MDC3"/>
<feature type="compositionally biased region" description="Polar residues" evidence="1">
    <location>
        <begin position="1"/>
        <end position="18"/>
    </location>
</feature>
<evidence type="ECO:0000313" key="3">
    <source>
        <dbReference type="Proteomes" id="UP000242715"/>
    </source>
</evidence>
<evidence type="ECO:0000313" key="2">
    <source>
        <dbReference type="EMBL" id="GAU29841.1"/>
    </source>
</evidence>
<proteinExistence type="predicted"/>
<sequence>MTATTSLSAHSGETASLSTDHRGATENHNLHKNFDRLMLLYYPRFRFDFDFKSLCDYYCHRRRISNNGDVLAQGLIHS</sequence>
<reference evidence="3" key="1">
    <citation type="journal article" date="2017" name="Front. Plant Sci.">
        <title>Climate Clever Clovers: New Paradigm to Reduce the Environmental Footprint of Ruminants by Breeding Low Methanogenic Forages Utilizing Haplotype Variation.</title>
        <authorList>
            <person name="Kaur P."/>
            <person name="Appels R."/>
            <person name="Bayer P.E."/>
            <person name="Keeble-Gagnere G."/>
            <person name="Wang J."/>
            <person name="Hirakawa H."/>
            <person name="Shirasawa K."/>
            <person name="Vercoe P."/>
            <person name="Stefanova K."/>
            <person name="Durmic Z."/>
            <person name="Nichols P."/>
            <person name="Revell C."/>
            <person name="Isobe S.N."/>
            <person name="Edwards D."/>
            <person name="Erskine W."/>
        </authorList>
    </citation>
    <scope>NUCLEOTIDE SEQUENCE [LARGE SCALE GENOMIC DNA]</scope>
    <source>
        <strain evidence="3">cv. Daliak</strain>
    </source>
</reference>
<dbReference type="EMBL" id="DF973408">
    <property type="protein sequence ID" value="GAU29841.1"/>
    <property type="molecule type" value="Genomic_DNA"/>
</dbReference>
<evidence type="ECO:0000256" key="1">
    <source>
        <dbReference type="SAM" id="MobiDB-lite"/>
    </source>
</evidence>